<dbReference type="InterPro" id="IPR009057">
    <property type="entry name" value="Homeodomain-like_sf"/>
</dbReference>
<sequence length="200" mass="22544">MSTEGMTARQRGRRAALTEAVIDLLQETEPDRIQMREVSERSGVALGTLYRYFPTKEHLMAASMEAWNDRLSRKLEVERARADASGESDDRSVCERVLALYRRQLRAFQRGPNFARLDLELTASSDPYVRQSMQRRAHVNHAATFALMDGVPDHVSRVAILAVDGTMLAALSFWTAGRISYAQAVRNVEDVIRLVLADYA</sequence>
<dbReference type="PROSITE" id="PS50977">
    <property type="entry name" value="HTH_TETR_2"/>
    <property type="match status" value="1"/>
</dbReference>
<dbReference type="PANTHER" id="PTHR30055:SF242">
    <property type="entry name" value="HTH-TYPE TRANSCRIPTIONAL REPRESSOR KSTR"/>
    <property type="match status" value="1"/>
</dbReference>
<dbReference type="GO" id="GO:0003700">
    <property type="term" value="F:DNA-binding transcription factor activity"/>
    <property type="evidence" value="ECO:0007669"/>
    <property type="project" value="TreeGrafter"/>
</dbReference>
<reference evidence="4" key="1">
    <citation type="journal article" date="2010" name="PLoS Genet.">
        <title>The genome of a pathogenic rhodococcus: cooptive virulence underpinned by key gene acquisitions.</title>
        <authorList>
            <person name="Letek M."/>
            <person name="Gonzalez P."/>
            <person name="Macarthur I."/>
            <person name="Rodriguez H."/>
            <person name="Freeman T.C."/>
            <person name="Valero-Rello A."/>
            <person name="Blanco M."/>
            <person name="Buckley T."/>
            <person name="Cherevach I."/>
            <person name="Fahey R."/>
            <person name="Hapeshi A."/>
            <person name="Holdstock J."/>
            <person name="Leadon D."/>
            <person name="Navas J."/>
            <person name="Ocampo A."/>
            <person name="Quail M.A."/>
            <person name="Sanders M."/>
            <person name="Scortti M.M."/>
            <person name="Prescott J.F."/>
            <person name="Fogarty U."/>
            <person name="Meijer W.G."/>
            <person name="Parkhill J."/>
            <person name="Bentley S.D."/>
            <person name="Vazquez-Boland J.A."/>
        </authorList>
    </citation>
    <scope>NUCLEOTIDE SEQUENCE [LARGE SCALE GENOMIC DNA]</scope>
    <source>
        <strain evidence="4 5">103S</strain>
    </source>
</reference>
<dbReference type="Proteomes" id="UP001154400">
    <property type="component" value="Chromosome"/>
</dbReference>
<organism evidence="4">
    <name type="scientific">Rhodococcus hoagii (strain 103S)</name>
    <name type="common">Rhodococcus equi</name>
    <dbReference type="NCBI Taxonomy" id="685727"/>
    <lineage>
        <taxon>Bacteria</taxon>
        <taxon>Bacillati</taxon>
        <taxon>Actinomycetota</taxon>
        <taxon>Actinomycetes</taxon>
        <taxon>Mycobacteriales</taxon>
        <taxon>Nocardiaceae</taxon>
        <taxon>Prescottella</taxon>
    </lineage>
</organism>
<evidence type="ECO:0000259" key="3">
    <source>
        <dbReference type="PROSITE" id="PS50977"/>
    </source>
</evidence>
<accession>A0A3S5Y386</accession>
<dbReference type="AlphaFoldDB" id="A0A3S5Y386"/>
<gene>
    <name evidence="4" type="ordered locus">REQ_08830</name>
</gene>
<proteinExistence type="predicted"/>
<dbReference type="SUPFAM" id="SSF46689">
    <property type="entry name" value="Homeodomain-like"/>
    <property type="match status" value="1"/>
</dbReference>
<dbReference type="RefSeq" id="WP_013414976.1">
    <property type="nucleotide sequence ID" value="NC_014659.1"/>
</dbReference>
<name>A0A3S5Y386_RHOH1</name>
<dbReference type="Pfam" id="PF00440">
    <property type="entry name" value="TetR_N"/>
    <property type="match status" value="1"/>
</dbReference>
<dbReference type="KEGG" id="req:REQ_08830"/>
<evidence type="ECO:0000313" key="4">
    <source>
        <dbReference type="EMBL" id="CBH46995.1"/>
    </source>
</evidence>
<dbReference type="InterPro" id="IPR001647">
    <property type="entry name" value="HTH_TetR"/>
</dbReference>
<evidence type="ECO:0000256" key="1">
    <source>
        <dbReference type="ARBA" id="ARBA00023125"/>
    </source>
</evidence>
<feature type="DNA-binding region" description="H-T-H motif" evidence="2">
    <location>
        <begin position="34"/>
        <end position="53"/>
    </location>
</feature>
<dbReference type="PANTHER" id="PTHR30055">
    <property type="entry name" value="HTH-TYPE TRANSCRIPTIONAL REGULATOR RUTR"/>
    <property type="match status" value="1"/>
</dbReference>
<dbReference type="InterPro" id="IPR050109">
    <property type="entry name" value="HTH-type_TetR-like_transc_reg"/>
</dbReference>
<dbReference type="EMBL" id="FN563149">
    <property type="protein sequence ID" value="CBH46995.1"/>
    <property type="molecule type" value="Genomic_DNA"/>
</dbReference>
<evidence type="ECO:0000256" key="2">
    <source>
        <dbReference type="PROSITE-ProRule" id="PRU00335"/>
    </source>
</evidence>
<protein>
    <submittedName>
        <fullName evidence="4">TetR family transcriptional regulator</fullName>
    </submittedName>
</protein>
<keyword evidence="1 2" id="KW-0238">DNA-binding</keyword>
<dbReference type="GO" id="GO:0000976">
    <property type="term" value="F:transcription cis-regulatory region binding"/>
    <property type="evidence" value="ECO:0007669"/>
    <property type="project" value="TreeGrafter"/>
</dbReference>
<dbReference type="Gene3D" id="1.10.357.10">
    <property type="entry name" value="Tetracycline Repressor, domain 2"/>
    <property type="match status" value="1"/>
</dbReference>
<feature type="domain" description="HTH tetR-type" evidence="3">
    <location>
        <begin position="11"/>
        <end position="71"/>
    </location>
</feature>
<evidence type="ECO:0000313" key="5">
    <source>
        <dbReference type="Proteomes" id="UP000006892"/>
    </source>
</evidence>